<proteinExistence type="predicted"/>
<evidence type="ECO:0000313" key="2">
    <source>
        <dbReference type="EMBL" id="KAJ6850186.1"/>
    </source>
</evidence>
<feature type="compositionally biased region" description="Low complexity" evidence="1">
    <location>
        <begin position="112"/>
        <end position="128"/>
    </location>
</feature>
<protein>
    <submittedName>
        <fullName evidence="2">Basic proline-rich protein-like</fullName>
    </submittedName>
</protein>
<dbReference type="Proteomes" id="UP001140949">
    <property type="component" value="Unassembled WGS sequence"/>
</dbReference>
<evidence type="ECO:0000256" key="1">
    <source>
        <dbReference type="SAM" id="MobiDB-lite"/>
    </source>
</evidence>
<dbReference type="PRINTS" id="PR01217">
    <property type="entry name" value="PRICHEXTENSN"/>
</dbReference>
<keyword evidence="3" id="KW-1185">Reference proteome</keyword>
<reference evidence="2" key="2">
    <citation type="submission" date="2023-04" db="EMBL/GenBank/DDBJ databases">
        <authorList>
            <person name="Bruccoleri R.E."/>
            <person name="Oakeley E.J."/>
            <person name="Faust A.-M."/>
            <person name="Dessus-Babus S."/>
            <person name="Altorfer M."/>
            <person name="Burckhardt D."/>
            <person name="Oertli M."/>
            <person name="Naumann U."/>
            <person name="Petersen F."/>
            <person name="Wong J."/>
        </authorList>
    </citation>
    <scope>NUCLEOTIDE SEQUENCE</scope>
    <source>
        <strain evidence="2">GSM-AAB239-AS_SAM_17_03QT</strain>
        <tissue evidence="2">Leaf</tissue>
    </source>
</reference>
<name>A0AAX6IAB4_IRIPA</name>
<dbReference type="AlphaFoldDB" id="A0AAX6IAB4"/>
<gene>
    <name evidence="2" type="ORF">M6B38_266270</name>
</gene>
<feature type="compositionally biased region" description="Low complexity" evidence="1">
    <location>
        <begin position="56"/>
        <end position="95"/>
    </location>
</feature>
<dbReference type="EMBL" id="JANAVB010003200">
    <property type="protein sequence ID" value="KAJ6850186.1"/>
    <property type="molecule type" value="Genomic_DNA"/>
</dbReference>
<feature type="compositionally biased region" description="Basic and acidic residues" evidence="1">
    <location>
        <begin position="40"/>
        <end position="49"/>
    </location>
</feature>
<comment type="caution">
    <text evidence="2">The sequence shown here is derived from an EMBL/GenBank/DDBJ whole genome shotgun (WGS) entry which is preliminary data.</text>
</comment>
<feature type="compositionally biased region" description="Basic residues" evidence="1">
    <location>
        <begin position="1"/>
        <end position="10"/>
    </location>
</feature>
<reference evidence="2" key="1">
    <citation type="journal article" date="2023" name="GigaByte">
        <title>Genome assembly of the bearded iris, Iris pallida Lam.</title>
        <authorList>
            <person name="Bruccoleri R.E."/>
            <person name="Oakeley E.J."/>
            <person name="Faust A.M.E."/>
            <person name="Altorfer M."/>
            <person name="Dessus-Babus S."/>
            <person name="Burckhardt D."/>
            <person name="Oertli M."/>
            <person name="Naumann U."/>
            <person name="Petersen F."/>
            <person name="Wong J."/>
        </authorList>
    </citation>
    <scope>NUCLEOTIDE SEQUENCE</scope>
    <source>
        <strain evidence="2">GSM-AAB239-AS_SAM_17_03QT</strain>
    </source>
</reference>
<organism evidence="2 3">
    <name type="scientific">Iris pallida</name>
    <name type="common">Sweet iris</name>
    <dbReference type="NCBI Taxonomy" id="29817"/>
    <lineage>
        <taxon>Eukaryota</taxon>
        <taxon>Viridiplantae</taxon>
        <taxon>Streptophyta</taxon>
        <taxon>Embryophyta</taxon>
        <taxon>Tracheophyta</taxon>
        <taxon>Spermatophyta</taxon>
        <taxon>Magnoliopsida</taxon>
        <taxon>Liliopsida</taxon>
        <taxon>Asparagales</taxon>
        <taxon>Iridaceae</taxon>
        <taxon>Iridoideae</taxon>
        <taxon>Irideae</taxon>
        <taxon>Iris</taxon>
    </lineage>
</organism>
<accession>A0AAX6IAB4</accession>
<feature type="region of interest" description="Disordered" evidence="1">
    <location>
        <begin position="1"/>
        <end position="166"/>
    </location>
</feature>
<sequence>MGWRWPHRTKSQSLPHSPLWEKTQPRTLAPPDRAPTSPQRHPDRGDLRARRPPSAPFSAPRPTISSPRPRPPATVAAPTRALAASTHLRPSPAARPRLRRHSAPPAGPTGPSPAARSPASRPLAARPRWLPFGVRSGLPRGRKLPRARPLTAPPDSRASPSALRPTAGPLAVPLFAAIPEAKPPQALDPADRRLRRWPWPTGSPRLLPRCPRGIRPPTASSVAKFRGALRGTHWLSPWTRLPPISAFFPLSVAFAAHRSAVRRLSSP</sequence>
<evidence type="ECO:0000313" key="3">
    <source>
        <dbReference type="Proteomes" id="UP001140949"/>
    </source>
</evidence>